<keyword evidence="1" id="KW-0732">Signal</keyword>
<dbReference type="InterPro" id="IPR002035">
    <property type="entry name" value="VWF_A"/>
</dbReference>
<dbReference type="Pfam" id="PF13519">
    <property type="entry name" value="VWA_2"/>
    <property type="match status" value="1"/>
</dbReference>
<keyword evidence="4" id="KW-1185">Reference proteome</keyword>
<gene>
    <name evidence="3" type="ORF">PZ740_13110</name>
</gene>
<dbReference type="EMBL" id="JARGEQ010000126">
    <property type="protein sequence ID" value="MDF1587319.1"/>
    <property type="molecule type" value="Genomic_DNA"/>
</dbReference>
<evidence type="ECO:0000259" key="2">
    <source>
        <dbReference type="PROSITE" id="PS50234"/>
    </source>
</evidence>
<dbReference type="Proteomes" id="UP001301140">
    <property type="component" value="Unassembled WGS sequence"/>
</dbReference>
<reference evidence="3 4" key="1">
    <citation type="submission" date="2023-03" db="EMBL/GenBank/DDBJ databases">
        <title>YIM 152171 draft genome.</title>
        <authorList>
            <person name="Yang Z."/>
        </authorList>
    </citation>
    <scope>NUCLEOTIDE SEQUENCE [LARGE SCALE GENOMIC DNA]</scope>
    <source>
        <strain evidence="3 4">YIM 152171</strain>
    </source>
</reference>
<organism evidence="3 4">
    <name type="scientific">Marinimicrococcus flavescens</name>
    <dbReference type="NCBI Taxonomy" id="3031815"/>
    <lineage>
        <taxon>Bacteria</taxon>
        <taxon>Pseudomonadati</taxon>
        <taxon>Pseudomonadota</taxon>
        <taxon>Alphaproteobacteria</taxon>
        <taxon>Geminicoccales</taxon>
        <taxon>Geminicoccaceae</taxon>
        <taxon>Marinimicrococcus</taxon>
    </lineage>
</organism>
<dbReference type="RefSeq" id="WP_327789737.1">
    <property type="nucleotide sequence ID" value="NZ_JARGEQ010000126.1"/>
</dbReference>
<sequence>MRASCLGLATSMVLLGGIGVRAADDVMVVFDGSNSMWGQIDSVSKIEIARDAMGELVGDWADGINVGLMAYGHRRQGDCGDIETIIEPGPLDRNRFLAEARAIVPRGKTPLTASIEKAAEQLSWRDRPSTVILISDGIESCNRDPCALAGELERSGVAFTAHVIGFDLASEAEQKALSCIAERTGGRFLAAGNAGELGAALKEVGSAVATPEPVEPAVVEEPPVVEEPLVEAEVQIGAPATASTGSRFEVTWSETIAGSDYVTIVPVDAKPEELAHYVRASSKQPAMLQAPADPGLYEVRYVLAEGRKVIGRAAIEIEDAAVALQAPATVTAGSTFEVSWTPTIEGNDYLTTVPAGAAAGEIGNYARANTGSPARLQAPGEPGLYEVRYVLAEGRRTLGSAELEIVEAEMSVSAPETVLAGSAFEVAWSTTVKSSDYITIVPVGSAPNEIGNYVRAGKDGRVSLRAPAEAGLYEVRYVLEESRRMLASAPVEVGEAEMLVKAPETAVAGSAFEVSWSATVHPSDYVTIVPVDAAENEIGNYVRAGKKNAGMLQAPAGPGMYQVRYVLQEGRRLLAETMVEIVAPEIALETTATVRAKGTIEVSWTGTQPSPRDYITLVPMGAKEGELGKYARAGKGSSATLPAPEQVGLYEVRYVLAEGRGTIASAGVEVVEENAPLDSGASLDVPKAASPGEIVQVTWSVDVQGGNQRITLAAPGQADFTWIEAHKVDNEPPMRFTMPDAPGLYEFRYLDIGGRKVLSRAIIEVK</sequence>
<feature type="signal peptide" evidence="1">
    <location>
        <begin position="1"/>
        <end position="22"/>
    </location>
</feature>
<feature type="chain" id="PRO_5042819334" evidence="1">
    <location>
        <begin position="23"/>
        <end position="766"/>
    </location>
</feature>
<accession>A0AAP4D6H2</accession>
<dbReference type="Gene3D" id="3.40.50.410">
    <property type="entry name" value="von Willebrand factor, type A domain"/>
    <property type="match status" value="1"/>
</dbReference>
<evidence type="ECO:0000313" key="4">
    <source>
        <dbReference type="Proteomes" id="UP001301140"/>
    </source>
</evidence>
<name>A0AAP4D6H2_9PROT</name>
<dbReference type="AlphaFoldDB" id="A0AAP4D6H2"/>
<dbReference type="SUPFAM" id="SSF53300">
    <property type="entry name" value="vWA-like"/>
    <property type="match status" value="1"/>
</dbReference>
<comment type="caution">
    <text evidence="3">The sequence shown here is derived from an EMBL/GenBank/DDBJ whole genome shotgun (WGS) entry which is preliminary data.</text>
</comment>
<dbReference type="SMART" id="SM00327">
    <property type="entry name" value="VWA"/>
    <property type="match status" value="1"/>
</dbReference>
<feature type="domain" description="VWFA" evidence="2">
    <location>
        <begin position="25"/>
        <end position="204"/>
    </location>
</feature>
<evidence type="ECO:0000313" key="3">
    <source>
        <dbReference type="EMBL" id="MDF1587319.1"/>
    </source>
</evidence>
<proteinExistence type="predicted"/>
<dbReference type="PROSITE" id="PS50234">
    <property type="entry name" value="VWFA"/>
    <property type="match status" value="1"/>
</dbReference>
<evidence type="ECO:0000256" key="1">
    <source>
        <dbReference type="SAM" id="SignalP"/>
    </source>
</evidence>
<protein>
    <submittedName>
        <fullName evidence="3">VWA domain-containing protein</fullName>
    </submittedName>
</protein>
<dbReference type="InterPro" id="IPR036465">
    <property type="entry name" value="vWFA_dom_sf"/>
</dbReference>